<feature type="region of interest" description="Disordered" evidence="1">
    <location>
        <begin position="1"/>
        <end position="22"/>
    </location>
</feature>
<dbReference type="EC" id="3.1.3.26" evidence="3"/>
<accession>A6W724</accession>
<evidence type="ECO:0000313" key="3">
    <source>
        <dbReference type="EMBL" id="ABS02613.1"/>
    </source>
</evidence>
<dbReference type="AlphaFoldDB" id="A6W724"/>
<protein>
    <submittedName>
        <fullName evidence="3">4-phytase</fullName>
        <ecNumber evidence="3">3.1.3.26</ecNumber>
    </submittedName>
</protein>
<evidence type="ECO:0000256" key="1">
    <source>
        <dbReference type="SAM" id="MobiDB-lite"/>
    </source>
</evidence>
<dbReference type="PANTHER" id="PTHR30290">
    <property type="entry name" value="PERIPLASMIC BINDING COMPONENT OF ABC TRANSPORTER"/>
    <property type="match status" value="1"/>
</dbReference>
<dbReference type="GO" id="GO:0043190">
    <property type="term" value="C:ATP-binding cassette (ABC) transporter complex"/>
    <property type="evidence" value="ECO:0007669"/>
    <property type="project" value="InterPro"/>
</dbReference>
<dbReference type="GO" id="GO:0008707">
    <property type="term" value="F:inositol hexakisphosphate 4-phosphatase activity"/>
    <property type="evidence" value="ECO:0007669"/>
    <property type="project" value="UniProtKB-EC"/>
</dbReference>
<dbReference type="Proteomes" id="UP000001116">
    <property type="component" value="Chromosome"/>
</dbReference>
<evidence type="ECO:0000313" key="4">
    <source>
        <dbReference type="Proteomes" id="UP000001116"/>
    </source>
</evidence>
<dbReference type="GO" id="GO:0042597">
    <property type="term" value="C:periplasmic space"/>
    <property type="evidence" value="ECO:0007669"/>
    <property type="project" value="UniProtKB-ARBA"/>
</dbReference>
<dbReference type="EMBL" id="CP000750">
    <property type="protein sequence ID" value="ABS02613.1"/>
    <property type="molecule type" value="Genomic_DNA"/>
</dbReference>
<dbReference type="InterPro" id="IPR000914">
    <property type="entry name" value="SBP_5_dom"/>
</dbReference>
<evidence type="ECO:0000259" key="2">
    <source>
        <dbReference type="Pfam" id="PF00496"/>
    </source>
</evidence>
<dbReference type="CDD" id="cd00995">
    <property type="entry name" value="PBP2_NikA_DppA_OppA_like"/>
    <property type="match status" value="1"/>
</dbReference>
<dbReference type="GO" id="GO:0015833">
    <property type="term" value="P:peptide transport"/>
    <property type="evidence" value="ECO:0007669"/>
    <property type="project" value="TreeGrafter"/>
</dbReference>
<feature type="compositionally biased region" description="Polar residues" evidence="1">
    <location>
        <begin position="88"/>
        <end position="97"/>
    </location>
</feature>
<reference evidence="4" key="1">
    <citation type="journal article" date="2008" name="PLoS ONE">
        <title>Survival in nuclear waste, extreme resistance, and potential applications gleaned from the genome sequence of Kineococcus radiotolerans SRS30216.</title>
        <authorList>
            <person name="Bagwell C.E."/>
            <person name="Bhat S."/>
            <person name="Hawkins G.M."/>
            <person name="Smith B.W."/>
            <person name="Biswas T."/>
            <person name="Hoover T.R."/>
            <person name="Saunders E."/>
            <person name="Han C.S."/>
            <person name="Tsodikov O.V."/>
            <person name="Shimkets L.J."/>
        </authorList>
    </citation>
    <scope>NUCLEOTIDE SEQUENCE [LARGE SCALE GENOMIC DNA]</scope>
    <source>
        <strain evidence="4">ATCC BAA-149 / DSM 14245 / SRS30216</strain>
    </source>
</reference>
<dbReference type="OrthoDB" id="9046151at2"/>
<proteinExistence type="predicted"/>
<dbReference type="Gene3D" id="3.10.105.10">
    <property type="entry name" value="Dipeptide-binding Protein, Domain 3"/>
    <property type="match status" value="1"/>
</dbReference>
<dbReference type="SUPFAM" id="SSF53850">
    <property type="entry name" value="Periplasmic binding protein-like II"/>
    <property type="match status" value="1"/>
</dbReference>
<dbReference type="Gene3D" id="3.90.76.10">
    <property type="entry name" value="Dipeptide-binding Protein, Domain 1"/>
    <property type="match status" value="1"/>
</dbReference>
<dbReference type="HOGENOM" id="CLU_017028_0_3_11"/>
<dbReference type="Gene3D" id="3.40.190.10">
    <property type="entry name" value="Periplasmic binding protein-like II"/>
    <property type="match status" value="1"/>
</dbReference>
<organism evidence="3 4">
    <name type="scientific">Kineococcus radiotolerans (strain ATCC BAA-149 / DSM 14245 / SRS30216)</name>
    <dbReference type="NCBI Taxonomy" id="266940"/>
    <lineage>
        <taxon>Bacteria</taxon>
        <taxon>Bacillati</taxon>
        <taxon>Actinomycetota</taxon>
        <taxon>Actinomycetes</taxon>
        <taxon>Kineosporiales</taxon>
        <taxon>Kineosporiaceae</taxon>
        <taxon>Kineococcus</taxon>
    </lineage>
</organism>
<gene>
    <name evidence="3" type="ordered locus">Krad_1125</name>
</gene>
<dbReference type="eggNOG" id="COG4166">
    <property type="taxonomic scope" value="Bacteria"/>
</dbReference>
<dbReference type="InterPro" id="IPR039424">
    <property type="entry name" value="SBP_5"/>
</dbReference>
<dbReference type="KEGG" id="kra:Krad_1125"/>
<sequence length="585" mass="62905">MPNVSRPPRRSSTLSSFEKDDDLKPATRRVGIVSRGPVLTRRDGLKGIIGAAALTTLAACGGSDEEGGSGEGASSGGGTGGDIVVNGTEPQNKLVPTNTNEVGGGRLLDSLWAGLVYYKADGTPENDIADSIETTDAQNYTIKIKSGQTFSDGSPVTAKSFVDAWNYGALGTNAQLSSYFFEPIQGFPEVQAEPPTAQTMSGLKVVDDTTFTVALLQPESDFPLRLGYSAFYPLPETAYADIEAYGENPIGNGPYKLAQEGAWQHNVRIDLVVNEAYDGPRKAQNDSLAFVFYETYDAAYSDLQSGNLDVLDNIPSSALATFQDDLGEGAVNQPAAIFQSFCIPESLPGFGGEEGKLRRQALSHAFDRAQICTTVFNETRTPAKDFSSPVIAGYSETVEGNEVLDFDAARAKELWEQANAIAPWNGSTFTIAYNVDGDHQAWVDAVTGYIRQNLGIQAEGKPYPTFAQIRTEITNRSITGAFRTGWQADYPGLYNFLAPIYATGAGSNDGDYTNPEFDALLEKAAGTTDQDEANKTLQQAQTILFSDLPVIPLWYSNASGGFTEAAKNVQFGWNSVPLYYQITKS</sequence>
<dbReference type="STRING" id="266940.Krad_1125"/>
<keyword evidence="4" id="KW-1185">Reference proteome</keyword>
<dbReference type="Pfam" id="PF00496">
    <property type="entry name" value="SBP_bac_5"/>
    <property type="match status" value="1"/>
</dbReference>
<dbReference type="GO" id="GO:1904680">
    <property type="term" value="F:peptide transmembrane transporter activity"/>
    <property type="evidence" value="ECO:0007669"/>
    <property type="project" value="TreeGrafter"/>
</dbReference>
<dbReference type="InterPro" id="IPR030678">
    <property type="entry name" value="Peptide/Ni-bd"/>
</dbReference>
<keyword evidence="3" id="KW-0378">Hydrolase</keyword>
<feature type="domain" description="Solute-binding protein family 5" evidence="2">
    <location>
        <begin position="124"/>
        <end position="507"/>
    </location>
</feature>
<feature type="region of interest" description="Disordered" evidence="1">
    <location>
        <begin position="62"/>
        <end position="97"/>
    </location>
</feature>
<dbReference type="PANTHER" id="PTHR30290:SF83">
    <property type="entry name" value="ABC TRANSPORTER SUBSTRATE-BINDING PROTEIN"/>
    <property type="match status" value="1"/>
</dbReference>
<name>A6W724_KINRD</name>
<dbReference type="PIRSF" id="PIRSF002741">
    <property type="entry name" value="MppA"/>
    <property type="match status" value="1"/>
</dbReference>
<feature type="compositionally biased region" description="Gly residues" evidence="1">
    <location>
        <begin position="69"/>
        <end position="81"/>
    </location>
</feature>